<feature type="region of interest" description="Disordered" evidence="7">
    <location>
        <begin position="1069"/>
        <end position="1099"/>
    </location>
</feature>
<dbReference type="Pfam" id="PF00400">
    <property type="entry name" value="WD40"/>
    <property type="match status" value="1"/>
</dbReference>
<gene>
    <name evidence="9" type="ORF">FTUN_8704</name>
</gene>
<dbReference type="InterPro" id="IPR015943">
    <property type="entry name" value="WD40/YVTN_repeat-like_dom_sf"/>
</dbReference>
<dbReference type="AlphaFoldDB" id="A0A6M5Z5U6"/>
<dbReference type="Gene3D" id="3.30.200.20">
    <property type="entry name" value="Phosphorylase Kinase, domain 1"/>
    <property type="match status" value="1"/>
</dbReference>
<dbReference type="EMBL" id="CP053452">
    <property type="protein sequence ID" value="QJX01065.1"/>
    <property type="molecule type" value="Genomic_DNA"/>
</dbReference>
<evidence type="ECO:0000313" key="9">
    <source>
        <dbReference type="EMBL" id="QJX01065.1"/>
    </source>
</evidence>
<dbReference type="InterPro" id="IPR011009">
    <property type="entry name" value="Kinase-like_dom_sf"/>
</dbReference>
<proteinExistence type="predicted"/>
<dbReference type="InterPro" id="IPR000719">
    <property type="entry name" value="Prot_kinase_dom"/>
</dbReference>
<dbReference type="InterPro" id="IPR008271">
    <property type="entry name" value="Ser/Thr_kinase_AS"/>
</dbReference>
<evidence type="ECO:0000256" key="3">
    <source>
        <dbReference type="ARBA" id="ARBA00022777"/>
    </source>
</evidence>
<dbReference type="PANTHER" id="PTHR43289:SF6">
    <property type="entry name" value="SERINE_THREONINE-PROTEIN KINASE NEKL-3"/>
    <property type="match status" value="1"/>
</dbReference>
<evidence type="ECO:0000259" key="8">
    <source>
        <dbReference type="PROSITE" id="PS50011"/>
    </source>
</evidence>
<dbReference type="PROSITE" id="PS00108">
    <property type="entry name" value="PROTEIN_KINASE_ST"/>
    <property type="match status" value="1"/>
</dbReference>
<keyword evidence="5" id="KW-0853">WD repeat</keyword>
<feature type="repeat" description="WD" evidence="5">
    <location>
        <begin position="621"/>
        <end position="653"/>
    </location>
</feature>
<dbReference type="Pfam" id="PF00069">
    <property type="entry name" value="Pkinase"/>
    <property type="match status" value="1"/>
</dbReference>
<keyword evidence="1" id="KW-0808">Transferase</keyword>
<feature type="region of interest" description="Disordered" evidence="7">
    <location>
        <begin position="67"/>
        <end position="92"/>
    </location>
</feature>
<dbReference type="InterPro" id="IPR017441">
    <property type="entry name" value="Protein_kinase_ATP_BS"/>
</dbReference>
<reference evidence="10" key="1">
    <citation type="submission" date="2020-05" db="EMBL/GenBank/DDBJ databases">
        <title>Frigoriglobus tundricola gen. nov., sp. nov., a psychrotolerant cellulolytic planctomycete of the family Gemmataceae with two divergent copies of 16S rRNA gene.</title>
        <authorList>
            <person name="Kulichevskaya I.S."/>
            <person name="Ivanova A.A."/>
            <person name="Naumoff D.G."/>
            <person name="Beletsky A.V."/>
            <person name="Rijpstra W.I.C."/>
            <person name="Sinninghe Damste J.S."/>
            <person name="Mardanov A.V."/>
            <person name="Ravin N.V."/>
            <person name="Dedysh S.N."/>
        </authorList>
    </citation>
    <scope>NUCLEOTIDE SEQUENCE [LARGE SCALE GENOMIC DNA]</scope>
    <source>
        <strain evidence="10">PL17</strain>
    </source>
</reference>
<dbReference type="PANTHER" id="PTHR43289">
    <property type="entry name" value="MITOGEN-ACTIVATED PROTEIN KINASE KINASE KINASE 20-RELATED"/>
    <property type="match status" value="1"/>
</dbReference>
<feature type="domain" description="Protein kinase" evidence="8">
    <location>
        <begin position="104"/>
        <end position="400"/>
    </location>
</feature>
<evidence type="ECO:0000256" key="2">
    <source>
        <dbReference type="ARBA" id="ARBA00022741"/>
    </source>
</evidence>
<keyword evidence="3" id="KW-0418">Kinase</keyword>
<dbReference type="PROSITE" id="PS50011">
    <property type="entry name" value="PROTEIN_KINASE_DOM"/>
    <property type="match status" value="1"/>
</dbReference>
<dbReference type="GO" id="GO:0005524">
    <property type="term" value="F:ATP binding"/>
    <property type="evidence" value="ECO:0007669"/>
    <property type="project" value="UniProtKB-UniRule"/>
</dbReference>
<sequence length="1099" mass="121563">MTELTPAEAVFFAAAALPPADRHAYLSRVCAENDDLRRRVERMLAARPEVGNFLEPPIAPRAECATGTFAPAAPPTAPFGSDNGATSDLPGRDEHVGAVLGGKYKLVEEIGEGGMGSVFMAQQTEPVKRAVAVKVIKAGMDSKAVLARFEAERQALALMDHPNIARVLDAGTTEGGRPYFVMELVKGIPITQYCDDRKLTPRQRLELFVPVCHAIQHAHMKGVIHRDIKPSNVLVALYDDRPVPKVIDFGVAKAAGPTLTDKTLMTGFGAVVGTPEYMSPEQANLNNLDIDTRSDVYSLGVLLYELLTGTTPVDRKSLGKAALLEVLRIVREVEAPRPSNKLSSAATPPSVAANRGTEPAKLSKLMKGELDWVVLKALEKDRTRRYESANGLARDVQRYLADEVVEARPPSAGYRVRKFVRRHKGRVAVTTAFLALLVVSAAVSSWLALQAKRAEAVAEDRRIEAEANAKEAEANSLEVSFQKGVISGQADHLQWALVNSKLDALSSRVDLDAAESRTDPRIGLLRRTRTLRDLSQIELPTGFAFLYGHVIDRRRDLREFVTAAVLTTGQNYAPLLPPLTHDGYAVLWNTLSPDSKTCLTIGADGSARIWESRTAKPLATLREGAERVVQVGFSPDGKIIYTSDSDSILRFWNSADCTFRAKTELSPNRYVYPNGLAFHQLPFVAPTANRVAMTNTRVLTQSQPVSGNAFRKGEDIFYDGPCRPAELWDTASGRLVARFDHPGSKGEDCRLANNGNWIATVQEKTRIVLVSADDGRELGRLLLPHGEEISGFDVSPNGHRIQTRSQTTGIEPTYHQRIWKPYPWRIIPDPVLDQWKNSDGIYFLTDNLVRIYTSFEYGNEAILYRIGEVDSKTFLGDKTVETTCNDELLVLNDDRIFDGKTLKRLAPPAGRKYPPSLTRLARDGRFVFRESGIRAIDAVTEKQIEFKDGWEVNGHSGYFPAWGTVAVGRGCEIRVIPSPKILDVPPALLELWAQVAVRGELGPDGEFVKWTEQTWEKKRQELAAIPPPHPDFPFPGYVVTDKLHWLRAEYEAAAEKDKLRLAADLLRRSEESGDNVEAVRWRAETDRLSPHVAPSPREK</sequence>
<name>A0A6M5Z5U6_9BACT</name>
<dbReference type="InterPro" id="IPR001680">
    <property type="entry name" value="WD40_rpt"/>
</dbReference>
<dbReference type="SUPFAM" id="SSF56112">
    <property type="entry name" value="Protein kinase-like (PK-like)"/>
    <property type="match status" value="1"/>
</dbReference>
<dbReference type="CDD" id="cd14014">
    <property type="entry name" value="STKc_PknB_like"/>
    <property type="match status" value="1"/>
</dbReference>
<feature type="binding site" evidence="6">
    <location>
        <position position="134"/>
    </location>
    <ligand>
        <name>ATP</name>
        <dbReference type="ChEBI" id="CHEBI:30616"/>
    </ligand>
</feature>
<dbReference type="PROSITE" id="PS50294">
    <property type="entry name" value="WD_REPEATS_REGION"/>
    <property type="match status" value="1"/>
</dbReference>
<dbReference type="Proteomes" id="UP000503447">
    <property type="component" value="Chromosome"/>
</dbReference>
<evidence type="ECO:0000256" key="1">
    <source>
        <dbReference type="ARBA" id="ARBA00022679"/>
    </source>
</evidence>
<evidence type="ECO:0000256" key="6">
    <source>
        <dbReference type="PROSITE-ProRule" id="PRU10141"/>
    </source>
</evidence>
<evidence type="ECO:0000256" key="5">
    <source>
        <dbReference type="PROSITE-ProRule" id="PRU00221"/>
    </source>
</evidence>
<keyword evidence="10" id="KW-1185">Reference proteome</keyword>
<keyword evidence="4 6" id="KW-0067">ATP-binding</keyword>
<dbReference type="RefSeq" id="WP_171475691.1">
    <property type="nucleotide sequence ID" value="NZ_CP053452.2"/>
</dbReference>
<dbReference type="SUPFAM" id="SSF82171">
    <property type="entry name" value="DPP6 N-terminal domain-like"/>
    <property type="match status" value="1"/>
</dbReference>
<organism evidence="9 10">
    <name type="scientific">Frigoriglobus tundricola</name>
    <dbReference type="NCBI Taxonomy" id="2774151"/>
    <lineage>
        <taxon>Bacteria</taxon>
        <taxon>Pseudomonadati</taxon>
        <taxon>Planctomycetota</taxon>
        <taxon>Planctomycetia</taxon>
        <taxon>Gemmatales</taxon>
        <taxon>Gemmataceae</taxon>
        <taxon>Frigoriglobus</taxon>
    </lineage>
</organism>
<dbReference type="Gene3D" id="2.130.10.10">
    <property type="entry name" value="YVTN repeat-like/Quinoprotein amine dehydrogenase"/>
    <property type="match status" value="2"/>
</dbReference>
<dbReference type="PROSITE" id="PS00107">
    <property type="entry name" value="PROTEIN_KINASE_ATP"/>
    <property type="match status" value="1"/>
</dbReference>
<protein>
    <recommendedName>
        <fullName evidence="8">Protein kinase domain-containing protein</fullName>
    </recommendedName>
</protein>
<feature type="compositionally biased region" description="Basic and acidic residues" evidence="7">
    <location>
        <begin position="1069"/>
        <end position="1089"/>
    </location>
</feature>
<dbReference type="SMART" id="SM00320">
    <property type="entry name" value="WD40"/>
    <property type="match status" value="3"/>
</dbReference>
<evidence type="ECO:0000256" key="4">
    <source>
        <dbReference type="ARBA" id="ARBA00022840"/>
    </source>
</evidence>
<evidence type="ECO:0000256" key="7">
    <source>
        <dbReference type="SAM" id="MobiDB-lite"/>
    </source>
</evidence>
<evidence type="ECO:0000313" key="10">
    <source>
        <dbReference type="Proteomes" id="UP000503447"/>
    </source>
</evidence>
<dbReference type="SMART" id="SM00220">
    <property type="entry name" value="S_TKc"/>
    <property type="match status" value="1"/>
</dbReference>
<dbReference type="GO" id="GO:0004674">
    <property type="term" value="F:protein serine/threonine kinase activity"/>
    <property type="evidence" value="ECO:0007669"/>
    <property type="project" value="TreeGrafter"/>
</dbReference>
<accession>A0A6M5Z5U6</accession>
<keyword evidence="2 6" id="KW-0547">Nucleotide-binding</keyword>
<dbReference type="KEGG" id="ftj:FTUN_8704"/>
<feature type="region of interest" description="Disordered" evidence="7">
    <location>
        <begin position="338"/>
        <end position="357"/>
    </location>
</feature>
<dbReference type="PROSITE" id="PS50082">
    <property type="entry name" value="WD_REPEATS_2"/>
    <property type="match status" value="1"/>
</dbReference>
<dbReference type="Gene3D" id="1.10.510.10">
    <property type="entry name" value="Transferase(Phosphotransferase) domain 1"/>
    <property type="match status" value="1"/>
</dbReference>